<dbReference type="KEGG" id="hir:HETIRDRAFT_445152"/>
<feature type="compositionally biased region" description="Basic and acidic residues" evidence="4">
    <location>
        <begin position="196"/>
        <end position="220"/>
    </location>
</feature>
<evidence type="ECO:0008006" key="9">
    <source>
        <dbReference type="Google" id="ProtNLM"/>
    </source>
</evidence>
<feature type="region of interest" description="Disordered" evidence="4">
    <location>
        <begin position="187"/>
        <end position="256"/>
    </location>
</feature>
<feature type="compositionally biased region" description="Basic and acidic residues" evidence="4">
    <location>
        <begin position="300"/>
        <end position="314"/>
    </location>
</feature>
<dbReference type="GO" id="GO:0005634">
    <property type="term" value="C:nucleus"/>
    <property type="evidence" value="ECO:0007669"/>
    <property type="project" value="UniProtKB-SubCell"/>
</dbReference>
<feature type="region of interest" description="Disordered" evidence="4">
    <location>
        <begin position="507"/>
        <end position="526"/>
    </location>
</feature>
<feature type="domain" description="Rad21/Rec8-like protein C-terminal eukaryotic" evidence="5">
    <location>
        <begin position="585"/>
        <end position="637"/>
    </location>
</feature>
<dbReference type="GO" id="GO:0003682">
    <property type="term" value="F:chromatin binding"/>
    <property type="evidence" value="ECO:0007669"/>
    <property type="project" value="TreeGrafter"/>
</dbReference>
<evidence type="ECO:0000256" key="4">
    <source>
        <dbReference type="SAM" id="MobiDB-lite"/>
    </source>
</evidence>
<dbReference type="STRING" id="747525.W4K3R6"/>
<dbReference type="GeneID" id="20675614"/>
<keyword evidence="3" id="KW-0539">Nucleus</keyword>
<dbReference type="GO" id="GO:1990414">
    <property type="term" value="P:replication-born double-strand break repair via sister chromatid exchange"/>
    <property type="evidence" value="ECO:0007669"/>
    <property type="project" value="TreeGrafter"/>
</dbReference>
<evidence type="ECO:0000256" key="2">
    <source>
        <dbReference type="ARBA" id="ARBA00009870"/>
    </source>
</evidence>
<name>W4K3R6_HETIT</name>
<dbReference type="Pfam" id="PF04825">
    <property type="entry name" value="Rad21_Rec8_N"/>
    <property type="match status" value="1"/>
</dbReference>
<comment type="similarity">
    <text evidence="2">Belongs to the rad21 family.</text>
</comment>
<dbReference type="GO" id="GO:0007064">
    <property type="term" value="P:mitotic sister chromatid cohesion"/>
    <property type="evidence" value="ECO:0007669"/>
    <property type="project" value="TreeGrafter"/>
</dbReference>
<feature type="domain" description="Rad21/Rec8-like protein N-terminal" evidence="6">
    <location>
        <begin position="1"/>
        <end position="101"/>
    </location>
</feature>
<proteinExistence type="inferred from homology"/>
<evidence type="ECO:0000256" key="3">
    <source>
        <dbReference type="ARBA" id="ARBA00023242"/>
    </source>
</evidence>
<dbReference type="Proteomes" id="UP000030671">
    <property type="component" value="Unassembled WGS sequence"/>
</dbReference>
<accession>W4K3R6</accession>
<dbReference type="GO" id="GO:0030892">
    <property type="term" value="C:mitotic cohesin complex"/>
    <property type="evidence" value="ECO:0007669"/>
    <property type="project" value="TreeGrafter"/>
</dbReference>
<dbReference type="PANTHER" id="PTHR12585:SF69">
    <property type="entry name" value="FI11703P"/>
    <property type="match status" value="1"/>
</dbReference>
<comment type="subcellular location">
    <subcellularLocation>
        <location evidence="1">Nucleus</location>
    </subcellularLocation>
</comment>
<evidence type="ECO:0000313" key="7">
    <source>
        <dbReference type="EMBL" id="ETW80452.1"/>
    </source>
</evidence>
<gene>
    <name evidence="7" type="ORF">HETIRDRAFT_445152</name>
</gene>
<dbReference type="RefSeq" id="XP_009547202.1">
    <property type="nucleotide sequence ID" value="XM_009548907.1"/>
</dbReference>
<dbReference type="HOGENOM" id="CLU_015775_0_0_1"/>
<keyword evidence="8" id="KW-1185">Reference proteome</keyword>
<evidence type="ECO:0000259" key="5">
    <source>
        <dbReference type="Pfam" id="PF04824"/>
    </source>
</evidence>
<dbReference type="InterPro" id="IPR036390">
    <property type="entry name" value="WH_DNA-bd_sf"/>
</dbReference>
<evidence type="ECO:0000313" key="8">
    <source>
        <dbReference type="Proteomes" id="UP000030671"/>
    </source>
</evidence>
<dbReference type="InterPro" id="IPR039781">
    <property type="entry name" value="Rad21/Rec8-like"/>
</dbReference>
<evidence type="ECO:0000256" key="1">
    <source>
        <dbReference type="ARBA" id="ARBA00004123"/>
    </source>
</evidence>
<dbReference type="Gene3D" id="1.10.10.580">
    <property type="entry name" value="Structural maintenance of chromosome 1. Chain E"/>
    <property type="match status" value="1"/>
</dbReference>
<dbReference type="InterPro" id="IPR006909">
    <property type="entry name" value="Rad21/Rec8_C_eu"/>
</dbReference>
<dbReference type="eggNOG" id="KOG1213">
    <property type="taxonomic scope" value="Eukaryota"/>
</dbReference>
<dbReference type="AlphaFoldDB" id="W4K3R6"/>
<protein>
    <recommendedName>
        <fullName evidence="9">Rad21/Rec8-like protein N-terminal domain-containing protein</fullName>
    </recommendedName>
</protein>
<dbReference type="EMBL" id="KI925459">
    <property type="protein sequence ID" value="ETW80452.1"/>
    <property type="molecule type" value="Genomic_DNA"/>
</dbReference>
<dbReference type="InParanoid" id="W4K3R6"/>
<dbReference type="OrthoDB" id="10071381at2759"/>
<organism evidence="7 8">
    <name type="scientific">Heterobasidion irregulare (strain TC 32-1)</name>
    <dbReference type="NCBI Taxonomy" id="747525"/>
    <lineage>
        <taxon>Eukaryota</taxon>
        <taxon>Fungi</taxon>
        <taxon>Dikarya</taxon>
        <taxon>Basidiomycota</taxon>
        <taxon>Agaricomycotina</taxon>
        <taxon>Agaricomycetes</taxon>
        <taxon>Russulales</taxon>
        <taxon>Bondarzewiaceae</taxon>
        <taxon>Heterobasidion</taxon>
        <taxon>Heterobasidion annosum species complex</taxon>
    </lineage>
</organism>
<evidence type="ECO:0000259" key="6">
    <source>
        <dbReference type="Pfam" id="PF04825"/>
    </source>
</evidence>
<feature type="region of interest" description="Disordered" evidence="4">
    <location>
        <begin position="279"/>
        <end position="345"/>
    </location>
</feature>
<dbReference type="FunCoup" id="W4K3R6">
    <property type="interactions" value="295"/>
</dbReference>
<dbReference type="InterPro" id="IPR023093">
    <property type="entry name" value="ScpA-like_C"/>
</dbReference>
<dbReference type="Pfam" id="PF04824">
    <property type="entry name" value="Rad21_Rec8"/>
    <property type="match status" value="1"/>
</dbReference>
<sequence>MFYSEAILSRRGPLAKVWLAAHMERKLSKAQTLQTDIEQSVDAIMGQEVEVMALRLSGQLLLGVVRIYSRKAKYLLDDCNEALLKIKMAFRPGLVDMTEDQLAVNRNAITLQAGGLDLDVLLPDINWDIDFEDRVVQPQGHHVARQADITLATADDLQFDLDDAGYGFDLGPADGIGSQDYELDLGLDFGDGPLSEDGRDRDSMSIEVGRDAPPPREPRYSLDSQIFGRGGDTDLDVLSQKSREPSEHPFGGDLGLEFGPEVGMDIDLGLDFGDNLLASPLSEPPKTPSPGVDLNPEIAAEGHEPVPAEKPEEKKKRKEKKQIIDDVTELQNSNRRGGLGPGAKDVSSILTEHHYLPRSSLVMRLLKIREDPVAHFLPTRITPTGTYLLAGPPGMAPELQEMFMRPMPTHQTAKRRAASPEKPPSKKPRIEESVAEDDQVEQARRVASVAPSAVLGSDVLGRGSVGPGLEGGLEFDTTGQGVEEFQMDLGDIAGGDADIALDVQRARSRSLAPSELTRLSTPGLDEPEETYADLECPIAVFDTKGSSQSSESTDGVDSKGYSKNTMKALGIVRKELQPDDEHEEEEKVMSFKKMSTKATRRAASSFFFELLVLGTRDCVKLSQAAPFENIEIRAKDKLWDRQRQGSVAPSIAASMGL</sequence>
<reference evidence="7 8" key="1">
    <citation type="journal article" date="2012" name="New Phytol.">
        <title>Insight into trade-off between wood decay and parasitism from the genome of a fungal forest pathogen.</title>
        <authorList>
            <person name="Olson A."/>
            <person name="Aerts A."/>
            <person name="Asiegbu F."/>
            <person name="Belbahri L."/>
            <person name="Bouzid O."/>
            <person name="Broberg A."/>
            <person name="Canback B."/>
            <person name="Coutinho P.M."/>
            <person name="Cullen D."/>
            <person name="Dalman K."/>
            <person name="Deflorio G."/>
            <person name="van Diepen L.T."/>
            <person name="Dunand C."/>
            <person name="Duplessis S."/>
            <person name="Durling M."/>
            <person name="Gonthier P."/>
            <person name="Grimwood J."/>
            <person name="Fossdal C.G."/>
            <person name="Hansson D."/>
            <person name="Henrissat B."/>
            <person name="Hietala A."/>
            <person name="Himmelstrand K."/>
            <person name="Hoffmeister D."/>
            <person name="Hogberg N."/>
            <person name="James T.Y."/>
            <person name="Karlsson M."/>
            <person name="Kohler A."/>
            <person name="Kues U."/>
            <person name="Lee Y.H."/>
            <person name="Lin Y.C."/>
            <person name="Lind M."/>
            <person name="Lindquist E."/>
            <person name="Lombard V."/>
            <person name="Lucas S."/>
            <person name="Lunden K."/>
            <person name="Morin E."/>
            <person name="Murat C."/>
            <person name="Park J."/>
            <person name="Raffaello T."/>
            <person name="Rouze P."/>
            <person name="Salamov A."/>
            <person name="Schmutz J."/>
            <person name="Solheim H."/>
            <person name="Stahlberg J."/>
            <person name="Velez H."/>
            <person name="de Vries R.P."/>
            <person name="Wiebenga A."/>
            <person name="Woodward S."/>
            <person name="Yakovlev I."/>
            <person name="Garbelotto M."/>
            <person name="Martin F."/>
            <person name="Grigoriev I.V."/>
            <person name="Stenlid J."/>
        </authorList>
    </citation>
    <scope>NUCLEOTIDE SEQUENCE [LARGE SCALE GENOMIC DNA]</scope>
    <source>
        <strain evidence="7 8">TC 32-1</strain>
    </source>
</reference>
<dbReference type="SUPFAM" id="SSF46785">
    <property type="entry name" value="Winged helix' DNA-binding domain"/>
    <property type="match status" value="1"/>
</dbReference>
<dbReference type="InterPro" id="IPR006910">
    <property type="entry name" value="Rad21_Rec8_N"/>
</dbReference>
<feature type="region of interest" description="Disordered" evidence="4">
    <location>
        <begin position="408"/>
        <end position="448"/>
    </location>
</feature>
<dbReference type="PANTHER" id="PTHR12585">
    <property type="entry name" value="SCC1 / RAD21 FAMILY MEMBER"/>
    <property type="match status" value="1"/>
</dbReference>